<gene>
    <name evidence="1" type="ORF">PSTT_08996</name>
</gene>
<sequence>RHPMDSDSVAELYRMKLFLLDLNHVLGLTNQILTMQTSRTGLPTDNQLKDHMLGSSPSYRNQNLRLRDSIPTIHQEFVFVTDFDCWASTLLAKQFINRLKLLPKTVVNIIIKSLKVALTNQDEYIDGKPYNTLLKLRKKTKLHTTPLIVVYVMALMAASEANFKNYNHNNVLEGNGGVVLDKYDDRGGYGDCDDGGRYSNCDDGGTYSNGYDEGRYKDFDDAGGYKNFEDGGYGPNYD</sequence>
<dbReference type="VEuPathDB" id="FungiDB:PSTT_08996"/>
<dbReference type="EMBL" id="PKSL01000086">
    <property type="protein sequence ID" value="POW06466.1"/>
    <property type="molecule type" value="Genomic_DNA"/>
</dbReference>
<name>A0A2S4VAA9_9BASI</name>
<accession>A0A2S4VAA9</accession>
<proteinExistence type="predicted"/>
<feature type="non-terminal residue" evidence="1">
    <location>
        <position position="1"/>
    </location>
</feature>
<keyword evidence="2" id="KW-1185">Reference proteome</keyword>
<dbReference type="Proteomes" id="UP000239156">
    <property type="component" value="Unassembled WGS sequence"/>
</dbReference>
<organism evidence="1 2">
    <name type="scientific">Puccinia striiformis</name>
    <dbReference type="NCBI Taxonomy" id="27350"/>
    <lineage>
        <taxon>Eukaryota</taxon>
        <taxon>Fungi</taxon>
        <taxon>Dikarya</taxon>
        <taxon>Basidiomycota</taxon>
        <taxon>Pucciniomycotina</taxon>
        <taxon>Pucciniomycetes</taxon>
        <taxon>Pucciniales</taxon>
        <taxon>Pucciniaceae</taxon>
        <taxon>Puccinia</taxon>
    </lineage>
</organism>
<evidence type="ECO:0000313" key="2">
    <source>
        <dbReference type="Proteomes" id="UP000239156"/>
    </source>
</evidence>
<dbReference type="AlphaFoldDB" id="A0A2S4VAA9"/>
<protein>
    <submittedName>
        <fullName evidence="1">Uncharacterized protein</fullName>
    </submittedName>
</protein>
<evidence type="ECO:0000313" key="1">
    <source>
        <dbReference type="EMBL" id="POW06466.1"/>
    </source>
</evidence>
<reference evidence="1" key="1">
    <citation type="submission" date="2017-12" db="EMBL/GenBank/DDBJ databases">
        <title>Gene loss provides genomic basis for host adaptation in cereal stripe rust fungi.</title>
        <authorList>
            <person name="Xia C."/>
        </authorList>
    </citation>
    <scope>NUCLEOTIDE SEQUENCE [LARGE SCALE GENOMIC DNA]</scope>
    <source>
        <strain evidence="1">93-210</strain>
    </source>
</reference>
<comment type="caution">
    <text evidence="1">The sequence shown here is derived from an EMBL/GenBank/DDBJ whole genome shotgun (WGS) entry which is preliminary data.</text>
</comment>